<gene>
    <name evidence="6" type="ORF">SLS56_007802</name>
</gene>
<evidence type="ECO:0000256" key="3">
    <source>
        <dbReference type="ARBA" id="ARBA00022827"/>
    </source>
</evidence>
<dbReference type="PANTHER" id="PTHR42877">
    <property type="entry name" value="L-ORNITHINE N(5)-MONOOXYGENASE-RELATED"/>
    <property type="match status" value="1"/>
</dbReference>
<dbReference type="PANTHER" id="PTHR42877:SF10">
    <property type="entry name" value="L-ORNITHINE N(5)-OXYGENASE"/>
    <property type="match status" value="1"/>
</dbReference>
<dbReference type="Gene3D" id="3.50.50.60">
    <property type="entry name" value="FAD/NAD(P)-binding domain"/>
    <property type="match status" value="3"/>
</dbReference>
<comment type="caution">
    <text evidence="6">The sequence shown here is derived from an EMBL/GenBank/DDBJ whole genome shotgun (WGS) entry which is preliminary data.</text>
</comment>
<sequence length="627" mass="70795">MRKQDEPVIHRAGGYDADAYTHYPVLIVGAGESGIAAACRLREELGGFDQFRLVERQSGVGGTWWINRYPGVACDVPAVFYSFSFAPNPRWTTFFPPGREIVGYLQDVCKRYRIEDKVQLNTDVKACRWDEGEKVWVVEMWHMVPGVGDLSVKEREKLMAEKGEGAVYVAKEVVKAKVVLSAVGGLVEPRGWPDEVPGREKFQGKVFHSARWEKDVDLKGKDVVVMGTGCSAAQFVPRLAEEYGAKSVTQVMRSPPWVVPRQAPPGGDEWWKKWSPTLMTYVPGLSRSLRTLIATNAEYDFRLFKNGEWNERERKKTEAKLLAHMKKTVPEKYHEILTPDYGVGCKRRIFDATWFPGLHDPRIELTTQPLTAVHENSVTLGPGRTYPKEKDGEQEPERTVPADVIVLANGFDVTKWLHPLNVTGRDGQDLVEVMEQRGGPQAYQGTAMDGFPNFFVIFGPNTATGHSSVILATENMVNYALKFVKPVIQGDVETVEVKKEAEVAYTTAIQRDLKDTVWSSGGCNSWYFDKKTGWNSTVLPYTQIWFTLRCMFPRWSDWNIAYTRKGLVKLYLQRGLRVLTLLVLLIGALRARRKGLRLAQLPVVARQLAVVVPAYGRELARKVRKVL</sequence>
<proteinExistence type="inferred from homology"/>
<comment type="similarity">
    <text evidence="1">Belongs to the FAD-binding monooxygenase family.</text>
</comment>
<dbReference type="Pfam" id="PF13450">
    <property type="entry name" value="NAD_binding_8"/>
    <property type="match status" value="1"/>
</dbReference>
<name>A0ABR3SLW8_9PEZI</name>
<evidence type="ECO:0000313" key="7">
    <source>
        <dbReference type="Proteomes" id="UP001521116"/>
    </source>
</evidence>
<evidence type="ECO:0000256" key="4">
    <source>
        <dbReference type="ARBA" id="ARBA00023002"/>
    </source>
</evidence>
<organism evidence="6 7">
    <name type="scientific">Neofusicoccum ribis</name>
    <dbReference type="NCBI Taxonomy" id="45134"/>
    <lineage>
        <taxon>Eukaryota</taxon>
        <taxon>Fungi</taxon>
        <taxon>Dikarya</taxon>
        <taxon>Ascomycota</taxon>
        <taxon>Pezizomycotina</taxon>
        <taxon>Dothideomycetes</taxon>
        <taxon>Dothideomycetes incertae sedis</taxon>
        <taxon>Botryosphaeriales</taxon>
        <taxon>Botryosphaeriaceae</taxon>
        <taxon>Neofusicoccum</taxon>
    </lineage>
</organism>
<evidence type="ECO:0000256" key="5">
    <source>
        <dbReference type="SAM" id="MobiDB-lite"/>
    </source>
</evidence>
<dbReference type="SUPFAM" id="SSF51905">
    <property type="entry name" value="FAD/NAD(P)-binding domain"/>
    <property type="match status" value="2"/>
</dbReference>
<evidence type="ECO:0000313" key="6">
    <source>
        <dbReference type="EMBL" id="KAL1624398.1"/>
    </source>
</evidence>
<keyword evidence="2" id="KW-0285">Flavoprotein</keyword>
<keyword evidence="4" id="KW-0560">Oxidoreductase</keyword>
<dbReference type="InterPro" id="IPR051209">
    <property type="entry name" value="FAD-bind_Monooxygenase_sf"/>
</dbReference>
<evidence type="ECO:0000256" key="1">
    <source>
        <dbReference type="ARBA" id="ARBA00010139"/>
    </source>
</evidence>
<dbReference type="InterPro" id="IPR036188">
    <property type="entry name" value="FAD/NAD-bd_sf"/>
</dbReference>
<evidence type="ECO:0000256" key="2">
    <source>
        <dbReference type="ARBA" id="ARBA00022630"/>
    </source>
</evidence>
<dbReference type="Proteomes" id="UP001521116">
    <property type="component" value="Unassembled WGS sequence"/>
</dbReference>
<keyword evidence="7" id="KW-1185">Reference proteome</keyword>
<accession>A0ABR3SLW8</accession>
<dbReference type="InterPro" id="IPR020946">
    <property type="entry name" value="Flavin_mOase-like"/>
</dbReference>
<feature type="region of interest" description="Disordered" evidence="5">
    <location>
        <begin position="376"/>
        <end position="397"/>
    </location>
</feature>
<keyword evidence="3" id="KW-0274">FAD</keyword>
<dbReference type="EMBL" id="JAJVDC020000106">
    <property type="protein sequence ID" value="KAL1624398.1"/>
    <property type="molecule type" value="Genomic_DNA"/>
</dbReference>
<dbReference type="Pfam" id="PF00743">
    <property type="entry name" value="FMO-like"/>
    <property type="match status" value="1"/>
</dbReference>
<feature type="compositionally biased region" description="Basic and acidic residues" evidence="5">
    <location>
        <begin position="386"/>
        <end position="397"/>
    </location>
</feature>
<evidence type="ECO:0008006" key="8">
    <source>
        <dbReference type="Google" id="ProtNLM"/>
    </source>
</evidence>
<reference evidence="6 7" key="1">
    <citation type="submission" date="2024-02" db="EMBL/GenBank/DDBJ databases">
        <title>De novo assembly and annotation of 12 fungi associated with fruit tree decline syndrome in Ontario, Canada.</title>
        <authorList>
            <person name="Sulman M."/>
            <person name="Ellouze W."/>
            <person name="Ilyukhin E."/>
        </authorList>
    </citation>
    <scope>NUCLEOTIDE SEQUENCE [LARGE SCALE GENOMIC DNA]</scope>
    <source>
        <strain evidence="6 7">M1-105</strain>
    </source>
</reference>
<protein>
    <recommendedName>
        <fullName evidence="8">L-ornithine N(5)-oxygenase</fullName>
    </recommendedName>
</protein>